<evidence type="ECO:0000313" key="2">
    <source>
        <dbReference type="EMBL" id="KAK3379765.1"/>
    </source>
</evidence>
<protein>
    <recommendedName>
        <fullName evidence="4">Secreted protein</fullName>
    </recommendedName>
</protein>
<accession>A0AAE0TTD0</accession>
<evidence type="ECO:0008006" key="4">
    <source>
        <dbReference type="Google" id="ProtNLM"/>
    </source>
</evidence>
<keyword evidence="1" id="KW-0732">Signal</keyword>
<dbReference type="EMBL" id="JAULSN010000002">
    <property type="protein sequence ID" value="KAK3379765.1"/>
    <property type="molecule type" value="Genomic_DNA"/>
</dbReference>
<keyword evidence="3" id="KW-1185">Reference proteome</keyword>
<reference evidence="2" key="2">
    <citation type="submission" date="2023-06" db="EMBL/GenBank/DDBJ databases">
        <authorList>
            <consortium name="Lawrence Berkeley National Laboratory"/>
            <person name="Haridas S."/>
            <person name="Hensen N."/>
            <person name="Bonometti L."/>
            <person name="Westerberg I."/>
            <person name="Brannstrom I.O."/>
            <person name="Guillou S."/>
            <person name="Cros-Aarteil S."/>
            <person name="Calhoun S."/>
            <person name="Kuo A."/>
            <person name="Mondo S."/>
            <person name="Pangilinan J."/>
            <person name="Riley R."/>
            <person name="Labutti K."/>
            <person name="Andreopoulos B."/>
            <person name="Lipzen A."/>
            <person name="Chen C."/>
            <person name="Yanf M."/>
            <person name="Daum C."/>
            <person name="Ng V."/>
            <person name="Clum A."/>
            <person name="Steindorff A."/>
            <person name="Ohm R."/>
            <person name="Martin F."/>
            <person name="Silar P."/>
            <person name="Natvig D."/>
            <person name="Lalanne C."/>
            <person name="Gautier V."/>
            <person name="Ament-Velasquez S.L."/>
            <person name="Kruys A."/>
            <person name="Hutchinson M.I."/>
            <person name="Powell A.J."/>
            <person name="Barry K."/>
            <person name="Miller A.N."/>
            <person name="Grigoriev I.V."/>
            <person name="Debuchy R."/>
            <person name="Gladieux P."/>
            <person name="Thoren M.H."/>
            <person name="Johannesson H."/>
        </authorList>
    </citation>
    <scope>NUCLEOTIDE SEQUENCE</scope>
    <source>
        <strain evidence="2">CBS 958.72</strain>
    </source>
</reference>
<feature type="chain" id="PRO_5042079275" description="Secreted protein" evidence="1">
    <location>
        <begin position="29"/>
        <end position="169"/>
    </location>
</feature>
<organism evidence="2 3">
    <name type="scientific">Lasiosphaeria ovina</name>
    <dbReference type="NCBI Taxonomy" id="92902"/>
    <lineage>
        <taxon>Eukaryota</taxon>
        <taxon>Fungi</taxon>
        <taxon>Dikarya</taxon>
        <taxon>Ascomycota</taxon>
        <taxon>Pezizomycotina</taxon>
        <taxon>Sordariomycetes</taxon>
        <taxon>Sordariomycetidae</taxon>
        <taxon>Sordariales</taxon>
        <taxon>Lasiosphaeriaceae</taxon>
        <taxon>Lasiosphaeria</taxon>
    </lineage>
</organism>
<reference evidence="2" key="1">
    <citation type="journal article" date="2023" name="Mol. Phylogenet. Evol.">
        <title>Genome-scale phylogeny and comparative genomics of the fungal order Sordariales.</title>
        <authorList>
            <person name="Hensen N."/>
            <person name="Bonometti L."/>
            <person name="Westerberg I."/>
            <person name="Brannstrom I.O."/>
            <person name="Guillou S."/>
            <person name="Cros-Aarteil S."/>
            <person name="Calhoun S."/>
            <person name="Haridas S."/>
            <person name="Kuo A."/>
            <person name="Mondo S."/>
            <person name="Pangilinan J."/>
            <person name="Riley R."/>
            <person name="LaButti K."/>
            <person name="Andreopoulos B."/>
            <person name="Lipzen A."/>
            <person name="Chen C."/>
            <person name="Yan M."/>
            <person name="Daum C."/>
            <person name="Ng V."/>
            <person name="Clum A."/>
            <person name="Steindorff A."/>
            <person name="Ohm R.A."/>
            <person name="Martin F."/>
            <person name="Silar P."/>
            <person name="Natvig D.O."/>
            <person name="Lalanne C."/>
            <person name="Gautier V."/>
            <person name="Ament-Velasquez S.L."/>
            <person name="Kruys A."/>
            <person name="Hutchinson M.I."/>
            <person name="Powell A.J."/>
            <person name="Barry K."/>
            <person name="Miller A.N."/>
            <person name="Grigoriev I.V."/>
            <person name="Debuchy R."/>
            <person name="Gladieux P."/>
            <person name="Hiltunen Thoren M."/>
            <person name="Johannesson H."/>
        </authorList>
    </citation>
    <scope>NUCLEOTIDE SEQUENCE</scope>
    <source>
        <strain evidence="2">CBS 958.72</strain>
    </source>
</reference>
<proteinExistence type="predicted"/>
<feature type="signal peptide" evidence="1">
    <location>
        <begin position="1"/>
        <end position="28"/>
    </location>
</feature>
<dbReference type="AlphaFoldDB" id="A0AAE0TTD0"/>
<evidence type="ECO:0000313" key="3">
    <source>
        <dbReference type="Proteomes" id="UP001287356"/>
    </source>
</evidence>
<name>A0AAE0TTD0_9PEZI</name>
<comment type="caution">
    <text evidence="2">The sequence shown here is derived from an EMBL/GenBank/DDBJ whole genome shotgun (WGS) entry which is preliminary data.</text>
</comment>
<dbReference type="Proteomes" id="UP001287356">
    <property type="component" value="Unassembled WGS sequence"/>
</dbReference>
<evidence type="ECO:0000256" key="1">
    <source>
        <dbReference type="SAM" id="SignalP"/>
    </source>
</evidence>
<gene>
    <name evidence="2" type="ORF">B0T24DRAFT_168095</name>
</gene>
<sequence length="169" mass="18737">MKSTSTPCAVWICTGLLAVFSFRGQAQSLLPSNIITATRYKNACFQQLAAPRRPGTPLVVTLLFPKVIHVFPTTTHGVSCSKLSLWVLGSTARVLQISLSLEARYRALYEGNLSSVSRGNISNDMQRRQGHHENHLHGISSFDRLGGNRAYFRAGLTWCFLSLDEGKER</sequence>